<evidence type="ECO:0000313" key="2">
    <source>
        <dbReference type="Proteomes" id="UP000054995"/>
    </source>
</evidence>
<dbReference type="Proteomes" id="UP000054995">
    <property type="component" value="Unassembled WGS sequence"/>
</dbReference>
<protein>
    <submittedName>
        <fullName evidence="1">Uncharacterized protein</fullName>
    </submittedName>
</protein>
<accession>A0A0V1FAU7</accession>
<dbReference type="OrthoDB" id="5915638at2759"/>
<sequence>MEGTTEDLFKQTILMERITSKLKQMNAQLSEIAASGADYAHKLISTFGHSLHKQLELFEQEMIELELSAPAQNTEMLQQDDADQQQAS</sequence>
<organism evidence="1 2">
    <name type="scientific">Trichinella pseudospiralis</name>
    <name type="common">Parasitic roundworm</name>
    <dbReference type="NCBI Taxonomy" id="6337"/>
    <lineage>
        <taxon>Eukaryota</taxon>
        <taxon>Metazoa</taxon>
        <taxon>Ecdysozoa</taxon>
        <taxon>Nematoda</taxon>
        <taxon>Enoplea</taxon>
        <taxon>Dorylaimia</taxon>
        <taxon>Trichinellida</taxon>
        <taxon>Trichinellidae</taxon>
        <taxon>Trichinella</taxon>
    </lineage>
</organism>
<evidence type="ECO:0000313" key="1">
    <source>
        <dbReference type="EMBL" id="KRY82865.1"/>
    </source>
</evidence>
<dbReference type="EMBL" id="JYDT01000159">
    <property type="protein sequence ID" value="KRY82865.1"/>
    <property type="molecule type" value="Genomic_DNA"/>
</dbReference>
<name>A0A0V1FAU7_TRIPS</name>
<proteinExistence type="predicted"/>
<reference evidence="1 2" key="1">
    <citation type="submission" date="2015-01" db="EMBL/GenBank/DDBJ databases">
        <title>Evolution of Trichinella species and genotypes.</title>
        <authorList>
            <person name="Korhonen P.K."/>
            <person name="Edoardo P."/>
            <person name="Giuseppe L.R."/>
            <person name="Gasser R.B."/>
        </authorList>
    </citation>
    <scope>NUCLEOTIDE SEQUENCE [LARGE SCALE GENOMIC DNA]</scope>
    <source>
        <strain evidence="1">ISS470</strain>
    </source>
</reference>
<gene>
    <name evidence="1" type="ORF">T4D_4460</name>
</gene>
<keyword evidence="2" id="KW-1185">Reference proteome</keyword>
<comment type="caution">
    <text evidence="1">The sequence shown here is derived from an EMBL/GenBank/DDBJ whole genome shotgun (WGS) entry which is preliminary data.</text>
</comment>